<feature type="transmembrane region" description="Helical" evidence="5">
    <location>
        <begin position="176"/>
        <end position="193"/>
    </location>
</feature>
<dbReference type="Pfam" id="PF07690">
    <property type="entry name" value="MFS_1"/>
    <property type="match status" value="1"/>
</dbReference>
<name>A0A7Z0A7C9_9MICO</name>
<evidence type="ECO:0000256" key="5">
    <source>
        <dbReference type="SAM" id="Phobius"/>
    </source>
</evidence>
<feature type="transmembrane region" description="Helical" evidence="5">
    <location>
        <begin position="315"/>
        <end position="337"/>
    </location>
</feature>
<dbReference type="EMBL" id="JACBZP010000001">
    <property type="protein sequence ID" value="NYI65774.1"/>
    <property type="molecule type" value="Genomic_DNA"/>
</dbReference>
<comment type="subcellular location">
    <subcellularLocation>
        <location evidence="1">Cell membrane</location>
        <topology evidence="1">Multi-pass membrane protein</topology>
    </subcellularLocation>
</comment>
<evidence type="ECO:0000313" key="8">
    <source>
        <dbReference type="Proteomes" id="UP000539111"/>
    </source>
</evidence>
<dbReference type="RefSeq" id="WP_179424719.1">
    <property type="nucleotide sequence ID" value="NZ_JACBZP010000001.1"/>
</dbReference>
<evidence type="ECO:0000256" key="2">
    <source>
        <dbReference type="ARBA" id="ARBA00022692"/>
    </source>
</evidence>
<dbReference type="PANTHER" id="PTHR23508:SF10">
    <property type="entry name" value="CARBOXYLIC ACID TRANSPORTER PROTEIN HOMOLOG"/>
    <property type="match status" value="1"/>
</dbReference>
<dbReference type="PANTHER" id="PTHR23508">
    <property type="entry name" value="CARBOXYLIC ACID TRANSPORTER PROTEIN HOMOLOG"/>
    <property type="match status" value="1"/>
</dbReference>
<dbReference type="InterPro" id="IPR020846">
    <property type="entry name" value="MFS_dom"/>
</dbReference>
<feature type="transmembrane region" description="Helical" evidence="5">
    <location>
        <begin position="53"/>
        <end position="74"/>
    </location>
</feature>
<dbReference type="InterPro" id="IPR005829">
    <property type="entry name" value="Sugar_transporter_CS"/>
</dbReference>
<feature type="transmembrane region" description="Helical" evidence="5">
    <location>
        <begin position="111"/>
        <end position="131"/>
    </location>
</feature>
<dbReference type="AlphaFoldDB" id="A0A7Z0A7C9"/>
<feature type="transmembrane region" description="Helical" evidence="5">
    <location>
        <begin position="86"/>
        <end position="105"/>
    </location>
</feature>
<feature type="transmembrane region" description="Helical" evidence="5">
    <location>
        <begin position="379"/>
        <end position="400"/>
    </location>
</feature>
<dbReference type="InterPro" id="IPR036259">
    <property type="entry name" value="MFS_trans_sf"/>
</dbReference>
<dbReference type="PROSITE" id="PS50850">
    <property type="entry name" value="MFS"/>
    <property type="match status" value="1"/>
</dbReference>
<dbReference type="Proteomes" id="UP000539111">
    <property type="component" value="Unassembled WGS sequence"/>
</dbReference>
<dbReference type="GO" id="GO:0046943">
    <property type="term" value="F:carboxylic acid transmembrane transporter activity"/>
    <property type="evidence" value="ECO:0007669"/>
    <property type="project" value="TreeGrafter"/>
</dbReference>
<keyword evidence="4 5" id="KW-0472">Membrane</keyword>
<dbReference type="CDD" id="cd17316">
    <property type="entry name" value="MFS_SV2_like"/>
    <property type="match status" value="1"/>
</dbReference>
<feature type="transmembrane region" description="Helical" evidence="5">
    <location>
        <begin position="291"/>
        <end position="309"/>
    </location>
</feature>
<dbReference type="Gene3D" id="1.20.1250.20">
    <property type="entry name" value="MFS general substrate transporter like domains"/>
    <property type="match status" value="2"/>
</dbReference>
<keyword evidence="3 5" id="KW-1133">Transmembrane helix</keyword>
<evidence type="ECO:0000313" key="7">
    <source>
        <dbReference type="EMBL" id="NYI65774.1"/>
    </source>
</evidence>
<proteinExistence type="predicted"/>
<keyword evidence="2 5" id="KW-0812">Transmembrane</keyword>
<dbReference type="SUPFAM" id="SSF103473">
    <property type="entry name" value="MFS general substrate transporter"/>
    <property type="match status" value="1"/>
</dbReference>
<feature type="transmembrane region" description="Helical" evidence="5">
    <location>
        <begin position="152"/>
        <end position="170"/>
    </location>
</feature>
<evidence type="ECO:0000259" key="6">
    <source>
        <dbReference type="PROSITE" id="PS50850"/>
    </source>
</evidence>
<dbReference type="InterPro" id="IPR011701">
    <property type="entry name" value="MFS"/>
</dbReference>
<evidence type="ECO:0000256" key="1">
    <source>
        <dbReference type="ARBA" id="ARBA00004651"/>
    </source>
</evidence>
<accession>A0A7Z0A7C9</accession>
<feature type="domain" description="Major facilitator superfamily (MFS) profile" evidence="6">
    <location>
        <begin position="20"/>
        <end position="405"/>
    </location>
</feature>
<organism evidence="7 8">
    <name type="scientific">Spelaeicoccus albus</name>
    <dbReference type="NCBI Taxonomy" id="1280376"/>
    <lineage>
        <taxon>Bacteria</taxon>
        <taxon>Bacillati</taxon>
        <taxon>Actinomycetota</taxon>
        <taxon>Actinomycetes</taxon>
        <taxon>Micrococcales</taxon>
        <taxon>Brevibacteriaceae</taxon>
        <taxon>Spelaeicoccus</taxon>
    </lineage>
</organism>
<evidence type="ECO:0000256" key="4">
    <source>
        <dbReference type="ARBA" id="ARBA00023136"/>
    </source>
</evidence>
<keyword evidence="8" id="KW-1185">Reference proteome</keyword>
<evidence type="ECO:0000256" key="3">
    <source>
        <dbReference type="ARBA" id="ARBA00022989"/>
    </source>
</evidence>
<dbReference type="GO" id="GO:0005886">
    <property type="term" value="C:plasma membrane"/>
    <property type="evidence" value="ECO:0007669"/>
    <property type="project" value="UniProtKB-SubCell"/>
</dbReference>
<feature type="transmembrane region" description="Helical" evidence="5">
    <location>
        <begin position="21"/>
        <end position="41"/>
    </location>
</feature>
<comment type="caution">
    <text evidence="7">The sequence shown here is derived from an EMBL/GenBank/DDBJ whole genome shotgun (WGS) entry which is preliminary data.</text>
</comment>
<sequence>MSSEATHAPKETWNGAQRSTLFAGVGSWTLDAFDYFILVFVLDAVAHGFDASITAVSLAITLTLVMRPVGALIFGAVAEKIGRKPVLMINIVIFAVIELLTALAPNLETFLTLRVIYGVAMGGIWGVASALTMETIPQHARGRVSGIFQAGYPLGYLIASIVFGLCFDAIGWRGMFAVGVVPLLLAVFIFFFVKESPVWLAARGTPEKPKKPAFWPAVAKHWKVLIFTVVLMAAFNYFSHGTQDMYPTFLQEQHGFGSGTVSVIAISYNIAAIIGGVLAGTLSQRYGRKKIIMIFSLLALPCIPLWAFATGSWGLGIGAFLVQFMVQGAWGVIPAYLNELMPEGTRAILPGFVYQLGNVIASPNSVLQASIASHTGGNYGLAMAIVAGSVAIIIAVMIYFGKETKNTTFVDRPASATPSGG</sequence>
<gene>
    <name evidence="7" type="ORF">BJY26_000080</name>
</gene>
<feature type="transmembrane region" description="Helical" evidence="5">
    <location>
        <begin position="214"/>
        <end position="238"/>
    </location>
</feature>
<protein>
    <submittedName>
        <fullName evidence="7">SHS family lactate transporter-like MFS transporter</fullName>
    </submittedName>
</protein>
<feature type="transmembrane region" description="Helical" evidence="5">
    <location>
        <begin position="258"/>
        <end position="279"/>
    </location>
</feature>
<reference evidence="7 8" key="1">
    <citation type="submission" date="2020-07" db="EMBL/GenBank/DDBJ databases">
        <title>Sequencing the genomes of 1000 actinobacteria strains.</title>
        <authorList>
            <person name="Klenk H.-P."/>
        </authorList>
    </citation>
    <scope>NUCLEOTIDE SEQUENCE [LARGE SCALE GENOMIC DNA]</scope>
    <source>
        <strain evidence="7 8">DSM 26341</strain>
    </source>
</reference>
<dbReference type="PROSITE" id="PS00217">
    <property type="entry name" value="SUGAR_TRANSPORT_2"/>
    <property type="match status" value="1"/>
</dbReference>